<evidence type="ECO:0000313" key="4">
    <source>
        <dbReference type="Proteomes" id="UP000441523"/>
    </source>
</evidence>
<protein>
    <submittedName>
        <fullName evidence="3">Methyltransferase domain-containing protein</fullName>
    </submittedName>
</protein>
<proteinExistence type="predicted"/>
<dbReference type="RefSeq" id="WP_150967207.1">
    <property type="nucleotide sequence ID" value="NZ_VZZJ01000060.1"/>
</dbReference>
<dbReference type="InterPro" id="IPR018773">
    <property type="entry name" value="MeTrfase_reg_dom_prd"/>
</dbReference>
<dbReference type="SUPFAM" id="SSF53335">
    <property type="entry name" value="S-adenosyl-L-methionine-dependent methyltransferases"/>
    <property type="match status" value="1"/>
</dbReference>
<dbReference type="InterPro" id="IPR029063">
    <property type="entry name" value="SAM-dependent_MTases_sf"/>
</dbReference>
<comment type="caution">
    <text evidence="3">The sequence shown here is derived from an EMBL/GenBank/DDBJ whole genome shotgun (WGS) entry which is preliminary data.</text>
</comment>
<dbReference type="CDD" id="cd02440">
    <property type="entry name" value="AdoMet_MTases"/>
    <property type="match status" value="1"/>
</dbReference>
<dbReference type="Pfam" id="PF10119">
    <property type="entry name" value="MethyTransf_Reg"/>
    <property type="match status" value="1"/>
</dbReference>
<dbReference type="Gene3D" id="3.40.50.150">
    <property type="entry name" value="Vaccinia Virus protein VP39"/>
    <property type="match status" value="1"/>
</dbReference>
<dbReference type="Pfam" id="PF13847">
    <property type="entry name" value="Methyltransf_31"/>
    <property type="match status" value="1"/>
</dbReference>
<gene>
    <name evidence="3" type="ORF">F6X51_27310</name>
</gene>
<sequence>MSSWTEGYIADIPYALGFYRETVPAHIAFAAACVGKHPGLSLRPKRVLELGFGMGLGFVINAAANPGTHFEGVDFNPLHVAHARGLADEAELTNITMREASFQDVAREAQEGQHDLDLIVLHGILTWVSAEAHEAIVEIARKRLKPGGLLYVSYNCMPGWASVLPLQRLMRENAKRVAGRSDQQTGSGLDLVKALMSEGAGYFKANAGLEQRVEKMATLDKNYLAHEYLNANWFIFHVADVAEMFGRAKLGFIGSATLVENIDGLSVPEGTRARIGAETDPIFKETLRDIASNKQFRRDLFARGVSTLNPAEHNAILNGMRFALALPRSKVTFKFPSPVGDLDGNAEIYGAVADLLAEKTASFAEIAALPVFRQGGAGATLQAVGLFVHSGQVLPVPVPSQTGPEFDPKPAQRLNRVIAEKMLQGRVYSFLAAPGAGSGIQVPHSELLMLAAVLAGQDKTAETMTAHVIQTMQRLGINWVKEGKPVTEPAERQNVVRADAATFLNEKLPVWHRLGIL</sequence>
<name>A0A6N6MIK5_9HYPH</name>
<keyword evidence="3" id="KW-0808">Transferase</keyword>
<dbReference type="EMBL" id="VZZJ01000060">
    <property type="protein sequence ID" value="KAB1068008.1"/>
    <property type="molecule type" value="Genomic_DNA"/>
</dbReference>
<accession>A0A6N6MIK5</accession>
<keyword evidence="3" id="KW-0489">Methyltransferase</keyword>
<dbReference type="Proteomes" id="UP000441523">
    <property type="component" value="Unassembled WGS sequence"/>
</dbReference>
<evidence type="ECO:0000259" key="1">
    <source>
        <dbReference type="Pfam" id="PF10119"/>
    </source>
</evidence>
<feature type="domain" description="Methyltransferase regulatory" evidence="1">
    <location>
        <begin position="221"/>
        <end position="303"/>
    </location>
</feature>
<organism evidence="3 4">
    <name type="scientific">Methylobacterium planeticum</name>
    <dbReference type="NCBI Taxonomy" id="2615211"/>
    <lineage>
        <taxon>Bacteria</taxon>
        <taxon>Pseudomonadati</taxon>
        <taxon>Pseudomonadota</taxon>
        <taxon>Alphaproteobacteria</taxon>
        <taxon>Hyphomicrobiales</taxon>
        <taxon>Methylobacteriaceae</taxon>
        <taxon>Methylobacterium</taxon>
    </lineage>
</organism>
<dbReference type="InterPro" id="IPR025714">
    <property type="entry name" value="Methyltranfer_dom"/>
</dbReference>
<keyword evidence="4" id="KW-1185">Reference proteome</keyword>
<dbReference type="AlphaFoldDB" id="A0A6N6MIK5"/>
<feature type="domain" description="Methyltransferase" evidence="2">
    <location>
        <begin position="45"/>
        <end position="175"/>
    </location>
</feature>
<evidence type="ECO:0000259" key="2">
    <source>
        <dbReference type="Pfam" id="PF13847"/>
    </source>
</evidence>
<dbReference type="GO" id="GO:0032259">
    <property type="term" value="P:methylation"/>
    <property type="evidence" value="ECO:0007669"/>
    <property type="project" value="UniProtKB-KW"/>
</dbReference>
<dbReference type="GO" id="GO:0008168">
    <property type="term" value="F:methyltransferase activity"/>
    <property type="evidence" value="ECO:0007669"/>
    <property type="project" value="UniProtKB-KW"/>
</dbReference>
<evidence type="ECO:0000313" key="3">
    <source>
        <dbReference type="EMBL" id="KAB1068008.1"/>
    </source>
</evidence>
<reference evidence="3 4" key="1">
    <citation type="submission" date="2019-09" db="EMBL/GenBank/DDBJ databases">
        <title>YIM 132548 draft genome.</title>
        <authorList>
            <person name="Jiang L."/>
        </authorList>
    </citation>
    <scope>NUCLEOTIDE SEQUENCE [LARGE SCALE GENOMIC DNA]</scope>
    <source>
        <strain evidence="3 4">YIM 132548</strain>
    </source>
</reference>